<dbReference type="PANTHER" id="PTHR42085">
    <property type="entry name" value="F-BOX DOMAIN-CONTAINING PROTEIN"/>
    <property type="match status" value="1"/>
</dbReference>
<feature type="region of interest" description="Disordered" evidence="1">
    <location>
        <begin position="1"/>
        <end position="122"/>
    </location>
</feature>
<evidence type="ECO:0000313" key="2">
    <source>
        <dbReference type="EMBL" id="CAF9938017.1"/>
    </source>
</evidence>
<evidence type="ECO:0000256" key="1">
    <source>
        <dbReference type="SAM" id="MobiDB-lite"/>
    </source>
</evidence>
<keyword evidence="3" id="KW-1185">Reference proteome</keyword>
<reference evidence="2" key="1">
    <citation type="submission" date="2021-03" db="EMBL/GenBank/DDBJ databases">
        <authorList>
            <person name="Tagirdzhanova G."/>
        </authorList>
    </citation>
    <scope>NUCLEOTIDE SEQUENCE</scope>
</reference>
<protein>
    <submittedName>
        <fullName evidence="2">Uncharacterized protein</fullName>
    </submittedName>
</protein>
<dbReference type="InterPro" id="IPR038883">
    <property type="entry name" value="AN11006-like"/>
</dbReference>
<proteinExistence type="predicted"/>
<feature type="compositionally biased region" description="Polar residues" evidence="1">
    <location>
        <begin position="89"/>
        <end position="105"/>
    </location>
</feature>
<feature type="compositionally biased region" description="Polar residues" evidence="1">
    <location>
        <begin position="24"/>
        <end position="33"/>
    </location>
</feature>
<evidence type="ECO:0000313" key="3">
    <source>
        <dbReference type="Proteomes" id="UP000664521"/>
    </source>
</evidence>
<sequence>MDSPRKKSKANGPHENQRSIEGTFITNDTSSVSVDGKRTMTAGDEFNLRSGSGNALVGSPASLATADGYPSELRKKRKRSVEGTRQGRSRLTASKTTGGFENAQESVGHGTEAFPAGSSTSNESKQEIGFLTLPGEIRNQIMDLALVPGHIYISNEMQAVDRERSPVSVPGCQILATCRQLYQEGHISFYSRNMFHLAPGPLSASLDYFGRLDRRDQDLIDKVSIEISIMDLVPSVLEGIEATFYEKRGYSIANAINTQVIWYLEGVLEELWVEKIAWVCESKKFAMIRLVGTQFLPEPFGPVHWRALHLEGTGVHRLLPLVRLGKDGQEGGNFLDANDVDERVLRGFFIGALASARNTLFIMLLSEGPEGHSDTAGHWDTMKRRLSELKIRPEYMETVRIREQYFWSEKSGWANHPDSEQQLNLTLRI</sequence>
<comment type="caution">
    <text evidence="2">The sequence shown here is derived from an EMBL/GenBank/DDBJ whole genome shotgun (WGS) entry which is preliminary data.</text>
</comment>
<dbReference type="OrthoDB" id="5430324at2759"/>
<gene>
    <name evidence="2" type="ORF">HETSPECPRED_000742</name>
</gene>
<organism evidence="2 3">
    <name type="scientific">Heterodermia speciosa</name>
    <dbReference type="NCBI Taxonomy" id="116794"/>
    <lineage>
        <taxon>Eukaryota</taxon>
        <taxon>Fungi</taxon>
        <taxon>Dikarya</taxon>
        <taxon>Ascomycota</taxon>
        <taxon>Pezizomycotina</taxon>
        <taxon>Lecanoromycetes</taxon>
        <taxon>OSLEUM clade</taxon>
        <taxon>Lecanoromycetidae</taxon>
        <taxon>Caliciales</taxon>
        <taxon>Physciaceae</taxon>
        <taxon>Heterodermia</taxon>
    </lineage>
</organism>
<dbReference type="AlphaFoldDB" id="A0A8H3IRV9"/>
<name>A0A8H3IRV9_9LECA</name>
<accession>A0A8H3IRV9</accession>
<dbReference type="Proteomes" id="UP000664521">
    <property type="component" value="Unassembled WGS sequence"/>
</dbReference>
<dbReference type="EMBL" id="CAJPDS010000107">
    <property type="protein sequence ID" value="CAF9938017.1"/>
    <property type="molecule type" value="Genomic_DNA"/>
</dbReference>
<dbReference type="PANTHER" id="PTHR42085:SF1">
    <property type="entry name" value="F-BOX DOMAIN-CONTAINING PROTEIN"/>
    <property type="match status" value="1"/>
</dbReference>